<feature type="region of interest" description="Disordered" evidence="1">
    <location>
        <begin position="18"/>
        <end position="73"/>
    </location>
</feature>
<evidence type="ECO:0000256" key="1">
    <source>
        <dbReference type="SAM" id="MobiDB-lite"/>
    </source>
</evidence>
<dbReference type="EMBL" id="JAQQWK010000003">
    <property type="protein sequence ID" value="KAK8045580.1"/>
    <property type="molecule type" value="Genomic_DNA"/>
</dbReference>
<keyword evidence="3" id="KW-1185">Reference proteome</keyword>
<evidence type="ECO:0000313" key="2">
    <source>
        <dbReference type="EMBL" id="KAK8045580.1"/>
    </source>
</evidence>
<reference evidence="2 3" key="1">
    <citation type="submission" date="2023-01" db="EMBL/GenBank/DDBJ databases">
        <title>Analysis of 21 Apiospora genomes using comparative genomics revels a genus with tremendous synthesis potential of carbohydrate active enzymes and secondary metabolites.</title>
        <authorList>
            <person name="Sorensen T."/>
        </authorList>
    </citation>
    <scope>NUCLEOTIDE SEQUENCE [LARGE SCALE GENOMIC DNA]</scope>
    <source>
        <strain evidence="2 3">CBS 33761</strain>
    </source>
</reference>
<comment type="caution">
    <text evidence="2">The sequence shown here is derived from an EMBL/GenBank/DDBJ whole genome shotgun (WGS) entry which is preliminary data.</text>
</comment>
<sequence length="110" mass="12272">MPQTWNISHRIGTYRLAHEKSAVGGPPPAQPRCSKAPKQPRSLLEPQPLSLGKREVDDGADPGGVDRLNPPAETSPYRKIGGCGWCSGGLVLWFMVHYFKRRRQWRVLLG</sequence>
<gene>
    <name evidence="2" type="ORF">PG993_005604</name>
</gene>
<name>A0ABR1TG16_9PEZI</name>
<accession>A0ABR1TG16</accession>
<organism evidence="2 3">
    <name type="scientific">Apiospora rasikravindrae</name>
    <dbReference type="NCBI Taxonomy" id="990691"/>
    <lineage>
        <taxon>Eukaryota</taxon>
        <taxon>Fungi</taxon>
        <taxon>Dikarya</taxon>
        <taxon>Ascomycota</taxon>
        <taxon>Pezizomycotina</taxon>
        <taxon>Sordariomycetes</taxon>
        <taxon>Xylariomycetidae</taxon>
        <taxon>Amphisphaeriales</taxon>
        <taxon>Apiosporaceae</taxon>
        <taxon>Apiospora</taxon>
    </lineage>
</organism>
<evidence type="ECO:0000313" key="3">
    <source>
        <dbReference type="Proteomes" id="UP001444661"/>
    </source>
</evidence>
<protein>
    <submittedName>
        <fullName evidence="2">Uncharacterized protein</fullName>
    </submittedName>
</protein>
<dbReference type="Proteomes" id="UP001444661">
    <property type="component" value="Unassembled WGS sequence"/>
</dbReference>
<proteinExistence type="predicted"/>